<dbReference type="SUPFAM" id="SSF54637">
    <property type="entry name" value="Thioesterase/thiol ester dehydrase-isomerase"/>
    <property type="match status" value="1"/>
</dbReference>
<dbReference type="Proteomes" id="UP001271769">
    <property type="component" value="Unassembled WGS sequence"/>
</dbReference>
<evidence type="ECO:0000313" key="2">
    <source>
        <dbReference type="Proteomes" id="UP001271769"/>
    </source>
</evidence>
<protein>
    <submittedName>
        <fullName evidence="1">Thioesterase family protein</fullName>
    </submittedName>
</protein>
<name>A0ABU5DWC6_9PROT</name>
<dbReference type="EMBL" id="JAXCLX010000001">
    <property type="protein sequence ID" value="MDY0871008.1"/>
    <property type="molecule type" value="Genomic_DNA"/>
</dbReference>
<dbReference type="RefSeq" id="WP_320499377.1">
    <property type="nucleotide sequence ID" value="NZ_JAXCLX010000001.1"/>
</dbReference>
<comment type="caution">
    <text evidence="1">The sequence shown here is derived from an EMBL/GenBank/DDBJ whole genome shotgun (WGS) entry which is preliminary data.</text>
</comment>
<dbReference type="Gene3D" id="3.10.129.10">
    <property type="entry name" value="Hotdog Thioesterase"/>
    <property type="match status" value="1"/>
</dbReference>
<organism evidence="1 2">
    <name type="scientific">Dongia rigui</name>
    <dbReference type="NCBI Taxonomy" id="940149"/>
    <lineage>
        <taxon>Bacteria</taxon>
        <taxon>Pseudomonadati</taxon>
        <taxon>Pseudomonadota</taxon>
        <taxon>Alphaproteobacteria</taxon>
        <taxon>Rhodospirillales</taxon>
        <taxon>Dongiaceae</taxon>
        <taxon>Dongia</taxon>
    </lineage>
</organism>
<gene>
    <name evidence="1" type="ORF">SMD31_03715</name>
</gene>
<accession>A0ABU5DWC6</accession>
<proteinExistence type="predicted"/>
<reference evidence="1 2" key="1">
    <citation type="journal article" date="2013" name="Antonie Van Leeuwenhoek">
        <title>Dongia rigui sp. nov., isolated from freshwater of a large wetland in Korea.</title>
        <authorList>
            <person name="Baik K.S."/>
            <person name="Hwang Y.M."/>
            <person name="Choi J.S."/>
            <person name="Kwon J."/>
            <person name="Seong C.N."/>
        </authorList>
    </citation>
    <scope>NUCLEOTIDE SEQUENCE [LARGE SCALE GENOMIC DNA]</scope>
    <source>
        <strain evidence="1 2">04SU4-P</strain>
    </source>
</reference>
<evidence type="ECO:0000313" key="1">
    <source>
        <dbReference type="EMBL" id="MDY0871008.1"/>
    </source>
</evidence>
<keyword evidence="2" id="KW-1185">Reference proteome</keyword>
<dbReference type="InterPro" id="IPR029069">
    <property type="entry name" value="HotDog_dom_sf"/>
</dbReference>
<dbReference type="Pfam" id="PF13279">
    <property type="entry name" value="4HBT_2"/>
    <property type="match status" value="1"/>
</dbReference>
<sequence>MKLSPDSPIPAPFVSLGQRVLPEWIDGNDHMNVGFYLRAFDQGFDTTYEALGLGYDLIETRGFSTMTVDTHVSYHRELLLDAPLRITCQLVDCDRKRAHWIQAMYHAEEGYLAATAEWLILFIDMSKRKVGSMPDDIFVQMERVKAAHASLALPVPLGRTISISNRRG</sequence>
<dbReference type="CDD" id="cd00586">
    <property type="entry name" value="4HBT"/>
    <property type="match status" value="1"/>
</dbReference>